<dbReference type="Proteomes" id="UP001058290">
    <property type="component" value="Chromosome"/>
</dbReference>
<evidence type="ECO:0000313" key="1">
    <source>
        <dbReference type="EMBL" id="UXC19685.1"/>
    </source>
</evidence>
<keyword evidence="2" id="KW-1185">Reference proteome</keyword>
<reference evidence="1" key="1">
    <citation type="submission" date="2022-09" db="EMBL/GenBank/DDBJ databases">
        <title>Bacterial diversity in gut of crayfish and pufferfish.</title>
        <authorList>
            <person name="Huang Y."/>
        </authorList>
    </citation>
    <scope>NUCLEOTIDE SEQUENCE</scope>
    <source>
        <strain evidence="1">PR12</strain>
    </source>
</reference>
<name>A0ABY6A3U5_9BURK</name>
<dbReference type="RefSeq" id="WP_260719695.1">
    <property type="nucleotide sequence ID" value="NZ_CP104377.1"/>
</dbReference>
<accession>A0ABY6A3U5</accession>
<proteinExistence type="predicted"/>
<organism evidence="1 2">
    <name type="scientific">Comamonas squillarum</name>
    <dbReference type="NCBI Taxonomy" id="2977320"/>
    <lineage>
        <taxon>Bacteria</taxon>
        <taxon>Pseudomonadati</taxon>
        <taxon>Pseudomonadota</taxon>
        <taxon>Betaproteobacteria</taxon>
        <taxon>Burkholderiales</taxon>
        <taxon>Comamonadaceae</taxon>
        <taxon>Comamonas</taxon>
    </lineage>
</organism>
<dbReference type="EMBL" id="CP104377">
    <property type="protein sequence ID" value="UXC19685.1"/>
    <property type="molecule type" value="Genomic_DNA"/>
</dbReference>
<evidence type="ECO:0000313" key="2">
    <source>
        <dbReference type="Proteomes" id="UP001058290"/>
    </source>
</evidence>
<protein>
    <submittedName>
        <fullName evidence="1">Uncharacterized protein</fullName>
    </submittedName>
</protein>
<gene>
    <name evidence="1" type="ORF">N4T19_06100</name>
</gene>
<sequence length="583" mass="67014">MPDRFQLTRNAQFYRKNANFDPAWIKQIMDLASSNSIEKDVFIINDFRVNREYKNNLRYTYSAKVFKSQRPVYFLDEDLSDTIYAFIILIEIENYIAIVKKSCSNFSEILDGNFQLVESKEITSKLTDDVEFQKLSIRNMTNADSAMRSRAYEATNLNGLLSLHAAGRSIPYFLKLRQGQNLKTISGTGRVTEFSRRESIDEISSWIKKQIDFINSPSVENFLDSFAGKTDINEVLGHCAPNAILVEAGSLFDRIRKDDLALSRNIRGSLQNISTKMENWLARRLENVYEIDTALNIIGANGRIKKNKNSLTFNSKILSKIYIGDTKEKETLQRFIIKNGFYSITFTNPKYMYFMGACFEDKSGISEIDSILNMLHPVPNMGKVKSEKGTFRRNSRNFSKDSMFHLIESHHKKDDYIFCDDLGNEWADHITINLENTQICFIHSKHGELSTSASKLHEVVGQGIKNLGNMFFDAEKIDNKLKNSFSKKYTSSTGVATNISTARKGNELQFKNDMRNVMKDYKLNRRCILSCSFLSKQNISYEFNRMKNGIPVKGNITQLLWILSSFSHAAKEMNIHPEIYCNH</sequence>